<accession>A0A6G5QNI8</accession>
<proteinExistence type="predicted"/>
<keyword evidence="2" id="KW-0808">Transferase</keyword>
<organism evidence="2 3">
    <name type="scientific">Campylobacter rectus</name>
    <name type="common">Wolinella recta</name>
    <dbReference type="NCBI Taxonomy" id="203"/>
    <lineage>
        <taxon>Bacteria</taxon>
        <taxon>Pseudomonadati</taxon>
        <taxon>Campylobacterota</taxon>
        <taxon>Epsilonproteobacteria</taxon>
        <taxon>Campylobacterales</taxon>
        <taxon>Campylobacteraceae</taxon>
        <taxon>Campylobacter</taxon>
    </lineage>
</organism>
<feature type="domain" description="Glycosyl transferase family 25" evidence="1">
    <location>
        <begin position="5"/>
        <end position="175"/>
    </location>
</feature>
<dbReference type="AlphaFoldDB" id="A0A6G5QNI8"/>
<dbReference type="KEGG" id="crx:CRECT_1680"/>
<dbReference type="CDD" id="cd06532">
    <property type="entry name" value="Glyco_transf_25"/>
    <property type="match status" value="1"/>
</dbReference>
<evidence type="ECO:0000259" key="1">
    <source>
        <dbReference type="Pfam" id="PF01755"/>
    </source>
</evidence>
<dbReference type="RefSeq" id="WP_171992711.1">
    <property type="nucleotide sequence ID" value="NZ_CP012543.1"/>
</dbReference>
<gene>
    <name evidence="2" type="ORF">CRECT_1680</name>
</gene>
<name>A0A6G5QNI8_CAMRE</name>
<sequence>MKKLVFVISLKSDEARREKLKERFKNYGEFKLVEAVGGRAMSAKEYYGYALPGLEAYGRLLSPSEVGCSLSHARAYEEFLKSDASFALILEDDVIGDESGVKKAFETAAKMDAGSALICGAQDGLEGRFSAFGKKLDEDFWLVSKRSYGTIYRAAAYVLDRRAAEKILQTYKKALCVADFWQILLLKNGLKMYFSDIFAHPTDLADSNIQAERVQRARDKASFKTRLNSLKYVVATRFESVFCGFERIFKR</sequence>
<protein>
    <submittedName>
        <fullName evidence="2">Glycosyltransferase, family 25</fullName>
    </submittedName>
</protein>
<evidence type="ECO:0000313" key="2">
    <source>
        <dbReference type="EMBL" id="QCD47313.1"/>
    </source>
</evidence>
<dbReference type="Pfam" id="PF01755">
    <property type="entry name" value="Glyco_transf_25"/>
    <property type="match status" value="1"/>
</dbReference>
<evidence type="ECO:0000313" key="3">
    <source>
        <dbReference type="Proteomes" id="UP000502377"/>
    </source>
</evidence>
<dbReference type="EMBL" id="CP012543">
    <property type="protein sequence ID" value="QCD47313.1"/>
    <property type="molecule type" value="Genomic_DNA"/>
</dbReference>
<dbReference type="GO" id="GO:0016740">
    <property type="term" value="F:transferase activity"/>
    <property type="evidence" value="ECO:0007669"/>
    <property type="project" value="UniProtKB-KW"/>
</dbReference>
<dbReference type="InterPro" id="IPR002654">
    <property type="entry name" value="Glyco_trans_25"/>
</dbReference>
<reference evidence="2 3" key="1">
    <citation type="submission" date="2016-07" db="EMBL/GenBank/DDBJ databases">
        <title>Comparative genomics of the Campylobacter concisus group.</title>
        <authorList>
            <person name="Miller W.G."/>
            <person name="Yee E."/>
            <person name="Chapman M.H."/>
            <person name="Huynh S."/>
            <person name="Bono J.L."/>
            <person name="On S.L.W."/>
            <person name="StLeger J."/>
            <person name="Foster G."/>
            <person name="Parker C.T."/>
        </authorList>
    </citation>
    <scope>NUCLEOTIDE SEQUENCE [LARGE SCALE GENOMIC DNA]</scope>
    <source>
        <strain evidence="2 3">ATCC 33238</strain>
    </source>
</reference>
<dbReference type="Proteomes" id="UP000502377">
    <property type="component" value="Chromosome"/>
</dbReference>